<reference evidence="2" key="1">
    <citation type="submission" date="2017-01" db="EMBL/GenBank/DDBJ databases">
        <authorList>
            <person name="Varghese N."/>
            <person name="Submissions S."/>
        </authorList>
    </citation>
    <scope>NUCLEOTIDE SEQUENCE [LARGE SCALE GENOMIC DNA]</scope>
    <source>
        <strain evidence="2">DSM 22306</strain>
    </source>
</reference>
<keyword evidence="2" id="KW-1185">Reference proteome</keyword>
<dbReference type="AlphaFoldDB" id="A0A1N7MJ24"/>
<dbReference type="STRING" id="619304.SAMN05421760_106106"/>
<name>A0A1N7MJ24_9GAMM</name>
<dbReference type="EMBL" id="FTOE01000006">
    <property type="protein sequence ID" value="SIS86093.1"/>
    <property type="molecule type" value="Genomic_DNA"/>
</dbReference>
<evidence type="ECO:0000313" key="1">
    <source>
        <dbReference type="EMBL" id="SIS86093.1"/>
    </source>
</evidence>
<organism evidence="1 2">
    <name type="scientific">Neptunomonas antarctica</name>
    <dbReference type="NCBI Taxonomy" id="619304"/>
    <lineage>
        <taxon>Bacteria</taxon>
        <taxon>Pseudomonadati</taxon>
        <taxon>Pseudomonadota</taxon>
        <taxon>Gammaproteobacteria</taxon>
        <taxon>Oceanospirillales</taxon>
        <taxon>Oceanospirillaceae</taxon>
        <taxon>Neptunomonas</taxon>
    </lineage>
</organism>
<dbReference type="RefSeq" id="WP_054340508.1">
    <property type="nucleotide sequence ID" value="NZ_FTOE01000006.1"/>
</dbReference>
<evidence type="ECO:0000313" key="2">
    <source>
        <dbReference type="Proteomes" id="UP000185999"/>
    </source>
</evidence>
<gene>
    <name evidence="1" type="ORF">SAMN05421760_106106</name>
</gene>
<protein>
    <submittedName>
        <fullName evidence="1">Uncharacterized protein</fullName>
    </submittedName>
</protein>
<dbReference type="Proteomes" id="UP000185999">
    <property type="component" value="Unassembled WGS sequence"/>
</dbReference>
<proteinExistence type="predicted"/>
<accession>A0A1N7MJ24</accession>
<dbReference type="OrthoDB" id="6120292at2"/>
<sequence length="231" mass="25987">MRKWVVIFLLLANVVTFFGFTMLNNESSQSVDMEIEQAFELRLVSEVSPQSLIKISDQKASQLSSLYSSIDAKCIQYEGIKDQNEADKIVDFMLGQGLDPIILVGYSEDIRYELVLPVPLSSASEKGLVELFRKNNILLAPSNNFAEKYLTVGIYSNLAAAQKRIDDLLMVSTALEIKQTIGRVESYLIQLKGNIDRKLINKINDVIKNTYKTIKIEKKECKGVATVKPDQ</sequence>